<gene>
    <name evidence="2" type="ORF">SSLN_LOCUS18288</name>
</gene>
<dbReference type="InterPro" id="IPR018783">
    <property type="entry name" value="TF_ENY2"/>
</dbReference>
<sequence length="130" mass="14667">MDKAKLIEPLVRPPKMDSELSASEKQRVTSVMDASGETHRLLSYMPARLQELGWCDRMREECRYWLKKNSASGQPVVAGAKPAGIRDPVDIPTAEIVTALEDIAKTWVPEQLCDEIVQQIMKVIEDKLMD</sequence>
<keyword evidence="3" id="KW-1185">Reference proteome</keyword>
<evidence type="ECO:0000313" key="4">
    <source>
        <dbReference type="WBParaSite" id="SSLN_0001897201-mRNA-1"/>
    </source>
</evidence>
<evidence type="ECO:0000313" key="3">
    <source>
        <dbReference type="Proteomes" id="UP000275846"/>
    </source>
</evidence>
<feature type="compositionally biased region" description="Basic and acidic residues" evidence="1">
    <location>
        <begin position="14"/>
        <end position="27"/>
    </location>
</feature>
<reference evidence="2 3" key="2">
    <citation type="submission" date="2018-11" db="EMBL/GenBank/DDBJ databases">
        <authorList>
            <consortium name="Pathogen Informatics"/>
        </authorList>
    </citation>
    <scope>NUCLEOTIDE SEQUENCE [LARGE SCALE GENOMIC DNA]</scope>
    <source>
        <strain evidence="2 3">NST_G2</strain>
    </source>
</reference>
<organism evidence="4">
    <name type="scientific">Schistocephalus solidus</name>
    <name type="common">Tapeworm</name>
    <dbReference type="NCBI Taxonomy" id="70667"/>
    <lineage>
        <taxon>Eukaryota</taxon>
        <taxon>Metazoa</taxon>
        <taxon>Spiralia</taxon>
        <taxon>Lophotrochozoa</taxon>
        <taxon>Platyhelminthes</taxon>
        <taxon>Cestoda</taxon>
        <taxon>Eucestoda</taxon>
        <taxon>Diphyllobothriidea</taxon>
        <taxon>Diphyllobothriidae</taxon>
        <taxon>Schistocephalus</taxon>
    </lineage>
</organism>
<dbReference type="Gene3D" id="1.10.246.140">
    <property type="match status" value="1"/>
</dbReference>
<accession>A0A183TP90</accession>
<dbReference type="GO" id="GO:0006406">
    <property type="term" value="P:mRNA export from nucleus"/>
    <property type="evidence" value="ECO:0007669"/>
    <property type="project" value="InterPro"/>
</dbReference>
<evidence type="ECO:0000256" key="1">
    <source>
        <dbReference type="SAM" id="MobiDB-lite"/>
    </source>
</evidence>
<dbReference type="WBParaSite" id="SSLN_0001897201-mRNA-1">
    <property type="protein sequence ID" value="SSLN_0001897201-mRNA-1"/>
    <property type="gene ID" value="SSLN_0001897201"/>
</dbReference>
<dbReference type="Pfam" id="PF10163">
    <property type="entry name" value="EnY2"/>
    <property type="match status" value="1"/>
</dbReference>
<dbReference type="EMBL" id="UYSU01044069">
    <property type="protein sequence ID" value="VDM04674.1"/>
    <property type="molecule type" value="Genomic_DNA"/>
</dbReference>
<feature type="region of interest" description="Disordered" evidence="1">
    <location>
        <begin position="1"/>
        <end position="32"/>
    </location>
</feature>
<dbReference type="GO" id="GO:0003713">
    <property type="term" value="F:transcription coactivator activity"/>
    <property type="evidence" value="ECO:0007669"/>
    <property type="project" value="InterPro"/>
</dbReference>
<protein>
    <submittedName>
        <fullName evidence="4">DUF2384 domain-containing protein</fullName>
    </submittedName>
</protein>
<dbReference type="OrthoDB" id="6221744at2759"/>
<evidence type="ECO:0000313" key="2">
    <source>
        <dbReference type="EMBL" id="VDM04674.1"/>
    </source>
</evidence>
<dbReference type="GO" id="GO:0005643">
    <property type="term" value="C:nuclear pore"/>
    <property type="evidence" value="ECO:0007669"/>
    <property type="project" value="InterPro"/>
</dbReference>
<dbReference type="GO" id="GO:0000124">
    <property type="term" value="C:SAGA complex"/>
    <property type="evidence" value="ECO:0007669"/>
    <property type="project" value="InterPro"/>
</dbReference>
<dbReference type="AlphaFoldDB" id="A0A183TP90"/>
<reference evidence="4" key="1">
    <citation type="submission" date="2016-06" db="UniProtKB">
        <authorList>
            <consortium name="WormBaseParasite"/>
        </authorList>
    </citation>
    <scope>IDENTIFICATION</scope>
</reference>
<proteinExistence type="predicted"/>
<name>A0A183TP90_SCHSO</name>
<dbReference type="Proteomes" id="UP000275846">
    <property type="component" value="Unassembled WGS sequence"/>
</dbReference>
<dbReference type="InterPro" id="IPR038212">
    <property type="entry name" value="TF_EnY2_sf"/>
</dbReference>
<dbReference type="STRING" id="70667.A0A183TP90"/>